<evidence type="ECO:0000313" key="5">
    <source>
        <dbReference type="Proteomes" id="UP000241167"/>
    </source>
</evidence>
<comment type="caution">
    <text evidence="4">The sequence shown here is derived from an EMBL/GenBank/DDBJ whole genome shotgun (WGS) entry which is preliminary data.</text>
</comment>
<feature type="domain" description="GGDEF" evidence="3">
    <location>
        <begin position="193"/>
        <end position="327"/>
    </location>
</feature>
<reference evidence="4 5" key="1">
    <citation type="submission" date="2018-03" db="EMBL/GenBank/DDBJ databases">
        <title>The draft genome of Sphingosinicella sp. GL-C-18.</title>
        <authorList>
            <person name="Liu L."/>
            <person name="Li L."/>
            <person name="Liang L."/>
            <person name="Zhang X."/>
            <person name="Wang T."/>
        </authorList>
    </citation>
    <scope>NUCLEOTIDE SEQUENCE [LARGE SCALE GENOMIC DNA]</scope>
    <source>
        <strain evidence="4 5">GL-C-18</strain>
    </source>
</reference>
<dbReference type="GO" id="GO:1902201">
    <property type="term" value="P:negative regulation of bacterial-type flagellum-dependent cell motility"/>
    <property type="evidence" value="ECO:0007669"/>
    <property type="project" value="TreeGrafter"/>
</dbReference>
<dbReference type="SMART" id="SM00267">
    <property type="entry name" value="GGDEF"/>
    <property type="match status" value="1"/>
</dbReference>
<dbReference type="PANTHER" id="PTHR45138:SF9">
    <property type="entry name" value="DIGUANYLATE CYCLASE DGCM-RELATED"/>
    <property type="match status" value="1"/>
</dbReference>
<accession>A0A2P7QE58</accession>
<dbReference type="SUPFAM" id="SSF55073">
    <property type="entry name" value="Nucleotide cyclase"/>
    <property type="match status" value="1"/>
</dbReference>
<dbReference type="NCBIfam" id="TIGR00254">
    <property type="entry name" value="GGDEF"/>
    <property type="match status" value="1"/>
</dbReference>
<comment type="catalytic activity">
    <reaction evidence="2">
        <text>2 GTP = 3',3'-c-di-GMP + 2 diphosphate</text>
        <dbReference type="Rhea" id="RHEA:24898"/>
        <dbReference type="ChEBI" id="CHEBI:33019"/>
        <dbReference type="ChEBI" id="CHEBI:37565"/>
        <dbReference type="ChEBI" id="CHEBI:58805"/>
        <dbReference type="EC" id="2.7.7.65"/>
    </reaction>
</comment>
<dbReference type="InterPro" id="IPR003018">
    <property type="entry name" value="GAF"/>
</dbReference>
<organism evidence="4 5">
    <name type="scientific">Allosphingosinicella deserti</name>
    <dbReference type="NCBI Taxonomy" id="2116704"/>
    <lineage>
        <taxon>Bacteria</taxon>
        <taxon>Pseudomonadati</taxon>
        <taxon>Pseudomonadota</taxon>
        <taxon>Alphaproteobacteria</taxon>
        <taxon>Sphingomonadales</taxon>
        <taxon>Sphingomonadaceae</taxon>
        <taxon>Allosphingosinicella</taxon>
    </lineage>
</organism>
<name>A0A2P7QE58_9SPHN</name>
<keyword evidence="5" id="KW-1185">Reference proteome</keyword>
<dbReference type="FunFam" id="3.30.70.270:FF:000001">
    <property type="entry name" value="Diguanylate cyclase domain protein"/>
    <property type="match status" value="1"/>
</dbReference>
<dbReference type="InterPro" id="IPR050469">
    <property type="entry name" value="Diguanylate_Cyclase"/>
</dbReference>
<dbReference type="InterPro" id="IPR000160">
    <property type="entry name" value="GGDEF_dom"/>
</dbReference>
<dbReference type="EMBL" id="PXYI01000016">
    <property type="protein sequence ID" value="PSJ36253.1"/>
    <property type="molecule type" value="Genomic_DNA"/>
</dbReference>
<dbReference type="OrthoDB" id="9812260at2"/>
<gene>
    <name evidence="4" type="ORF">C7I55_27085</name>
</gene>
<sequence>MVEQKLADDEGRLSALRRLDVMDTGPEEPFEKIVTLVRTVLAVPIATVTLVDRHRQWFKAQRGLDVPETPRSISFCTHTIRQRDPLIVEDAHLDQRFADNPLVLGAPRIRSYAGIPLRTPEGYNVGSLCAMDNKPRRFSPADIAILSNFANIVSDELELRLIAQSDYLTGALTRRGFEEQAKRELARHSRYGRPSALVMIDVDHFKSVNDSHGHPAGDEVLRQLADISLDTLRPSDAFGRLGGEEFAVLLPETGGADALAAAERLRQAVEAHSFDLPGGTRLKITASLGVASVSPGLASVGDWFARADAMLYEAKNGGRNCSRLALQD</sequence>
<dbReference type="RefSeq" id="WP_106516184.1">
    <property type="nucleotide sequence ID" value="NZ_PXYI01000016.1"/>
</dbReference>
<dbReference type="Proteomes" id="UP000241167">
    <property type="component" value="Unassembled WGS sequence"/>
</dbReference>
<dbReference type="Pfam" id="PF01590">
    <property type="entry name" value="GAF"/>
    <property type="match status" value="1"/>
</dbReference>
<evidence type="ECO:0000259" key="3">
    <source>
        <dbReference type="PROSITE" id="PS50887"/>
    </source>
</evidence>
<dbReference type="SMART" id="SM00065">
    <property type="entry name" value="GAF"/>
    <property type="match status" value="1"/>
</dbReference>
<proteinExistence type="predicted"/>
<evidence type="ECO:0000256" key="1">
    <source>
        <dbReference type="ARBA" id="ARBA00012528"/>
    </source>
</evidence>
<dbReference type="GO" id="GO:0005886">
    <property type="term" value="C:plasma membrane"/>
    <property type="evidence" value="ECO:0007669"/>
    <property type="project" value="TreeGrafter"/>
</dbReference>
<dbReference type="InterPro" id="IPR029787">
    <property type="entry name" value="Nucleotide_cyclase"/>
</dbReference>
<dbReference type="InterPro" id="IPR029016">
    <property type="entry name" value="GAF-like_dom_sf"/>
</dbReference>
<protein>
    <recommendedName>
        <fullName evidence="1">diguanylate cyclase</fullName>
        <ecNumber evidence="1">2.7.7.65</ecNumber>
    </recommendedName>
</protein>
<dbReference type="EC" id="2.7.7.65" evidence="1"/>
<dbReference type="PANTHER" id="PTHR45138">
    <property type="entry name" value="REGULATORY COMPONENTS OF SENSORY TRANSDUCTION SYSTEM"/>
    <property type="match status" value="1"/>
</dbReference>
<dbReference type="CDD" id="cd01949">
    <property type="entry name" value="GGDEF"/>
    <property type="match status" value="1"/>
</dbReference>
<dbReference type="InterPro" id="IPR043128">
    <property type="entry name" value="Rev_trsase/Diguanyl_cyclase"/>
</dbReference>
<dbReference type="Gene3D" id="3.30.70.270">
    <property type="match status" value="1"/>
</dbReference>
<dbReference type="GO" id="GO:0052621">
    <property type="term" value="F:diguanylate cyclase activity"/>
    <property type="evidence" value="ECO:0007669"/>
    <property type="project" value="UniProtKB-EC"/>
</dbReference>
<evidence type="ECO:0000256" key="2">
    <source>
        <dbReference type="ARBA" id="ARBA00034247"/>
    </source>
</evidence>
<dbReference type="GO" id="GO:0043709">
    <property type="term" value="P:cell adhesion involved in single-species biofilm formation"/>
    <property type="evidence" value="ECO:0007669"/>
    <property type="project" value="TreeGrafter"/>
</dbReference>
<evidence type="ECO:0000313" key="4">
    <source>
        <dbReference type="EMBL" id="PSJ36253.1"/>
    </source>
</evidence>
<dbReference type="SUPFAM" id="SSF55781">
    <property type="entry name" value="GAF domain-like"/>
    <property type="match status" value="1"/>
</dbReference>
<dbReference type="PROSITE" id="PS50887">
    <property type="entry name" value="GGDEF"/>
    <property type="match status" value="1"/>
</dbReference>
<dbReference type="Pfam" id="PF00990">
    <property type="entry name" value="GGDEF"/>
    <property type="match status" value="1"/>
</dbReference>
<dbReference type="Gene3D" id="3.30.450.40">
    <property type="match status" value="1"/>
</dbReference>
<dbReference type="AlphaFoldDB" id="A0A2P7QE58"/>